<dbReference type="InterPro" id="IPR051560">
    <property type="entry name" value="MAM_domain-containing"/>
</dbReference>
<dbReference type="Gene3D" id="2.60.120.200">
    <property type="match status" value="1"/>
</dbReference>
<dbReference type="AlphaFoldDB" id="A0A8B6BZX5"/>
<dbReference type="SUPFAM" id="SSF49899">
    <property type="entry name" value="Concanavalin A-like lectins/glucanases"/>
    <property type="match status" value="1"/>
</dbReference>
<evidence type="ECO:0000313" key="9">
    <source>
        <dbReference type="Proteomes" id="UP000596742"/>
    </source>
</evidence>
<proteinExistence type="predicted"/>
<keyword evidence="5" id="KW-0732">Signal</keyword>
<keyword evidence="4" id="KW-0812">Transmembrane</keyword>
<keyword evidence="2" id="KW-0768">Sushi</keyword>
<dbReference type="SUPFAM" id="SSF57535">
    <property type="entry name" value="Complement control module/SCR domain"/>
    <property type="match status" value="2"/>
</dbReference>
<dbReference type="InterPro" id="IPR000998">
    <property type="entry name" value="MAM_dom"/>
</dbReference>
<evidence type="ECO:0000256" key="3">
    <source>
        <dbReference type="SAM" id="MobiDB-lite"/>
    </source>
</evidence>
<dbReference type="Gene3D" id="2.10.70.10">
    <property type="entry name" value="Complement Module, domain 1"/>
    <property type="match status" value="2"/>
</dbReference>
<keyword evidence="9" id="KW-1185">Reference proteome</keyword>
<feature type="region of interest" description="Disordered" evidence="3">
    <location>
        <begin position="516"/>
        <end position="535"/>
    </location>
</feature>
<feature type="compositionally biased region" description="Low complexity" evidence="3">
    <location>
        <begin position="483"/>
        <end position="494"/>
    </location>
</feature>
<feature type="signal peptide" evidence="5">
    <location>
        <begin position="1"/>
        <end position="22"/>
    </location>
</feature>
<dbReference type="SMART" id="SM00137">
    <property type="entry name" value="MAM"/>
    <property type="match status" value="1"/>
</dbReference>
<dbReference type="PANTHER" id="PTHR23282">
    <property type="entry name" value="APICAL ENDOSOMAL GLYCOPROTEIN PRECURSOR"/>
    <property type="match status" value="1"/>
</dbReference>
<feature type="domain" description="MAM" evidence="6">
    <location>
        <begin position="137"/>
        <end position="307"/>
    </location>
</feature>
<name>A0A8B6BZX5_MYTGA</name>
<evidence type="ECO:0000313" key="8">
    <source>
        <dbReference type="EMBL" id="VDH97711.1"/>
    </source>
</evidence>
<keyword evidence="4" id="KW-0472">Membrane</keyword>
<feature type="transmembrane region" description="Helical" evidence="4">
    <location>
        <begin position="625"/>
        <end position="648"/>
    </location>
</feature>
<feature type="domain" description="Sushi" evidence="7">
    <location>
        <begin position="78"/>
        <end position="132"/>
    </location>
</feature>
<comment type="caution">
    <text evidence="2">Lacks conserved residue(s) required for the propagation of feature annotation.</text>
</comment>
<dbReference type="InterPro" id="IPR035976">
    <property type="entry name" value="Sushi/SCR/CCP_sf"/>
</dbReference>
<evidence type="ECO:0000256" key="4">
    <source>
        <dbReference type="SAM" id="Phobius"/>
    </source>
</evidence>
<sequence>MRNIVLQFILSFLMLETLQVFGQQCATLENPAHGRVRLRARGRIGKFRCFRKYKLFGTKMIICSGGKWSLPPPVCIRKGCDEIQSSGNLTVTTNQDGAVLEFKCAQPLKLIGEKLITCDGKIWSAAVPSCEYVEPGNYCDFEDENICGWQHDKLANFKWKWNSGTTPTRRTGPKYDHTLGKGGNGHYMFMESSSPVKMNDKARLLSPYFPATTGGLCFEIWYHMLGVAGYNQVGRLKIYIGEMGQADTLSQKAEFDVSGNQGDEWIKAQFPIGEQKKSFRFIIEGTKLKSYLSDISVDDPKLYNCSDDFEDTTISYQETTAVDTTEAVVQTTAPLILTTPDQERMTTQQVTTTDEFINLSTNVFSSSSVAQNTESSTELKTKAIKVSPLTTTPMLPTTSTVAETTIKNHITTSPVKQSTTGMTSESMTSKEVITKPLTTMKKTTIKQTRPTTRETTMSSTSASTTKETTTTITTSKKRKTKIASKPTTVTTSTTRKPETSFVVTTIKPTTTTTKALPTTTKRTKPTNKKTKQSTVNTSTTAILSTATAKQTTNIPVLKTTKHVYISSKSVSTELTTQEVVSSDKKLDIYSKNTTASSVSNLTTTQGSVDKVEPAKRSDNTPIKPLMIGIGVGIAIGLIIVIGVIYTYLKKRRKDDIFEDEMEPIAKNAVYD</sequence>
<feature type="compositionally biased region" description="Low complexity" evidence="3">
    <location>
        <begin position="444"/>
        <end position="474"/>
    </location>
</feature>
<feature type="chain" id="PRO_5032301402" evidence="5">
    <location>
        <begin position="23"/>
        <end position="671"/>
    </location>
</feature>
<gene>
    <name evidence="8" type="ORF">MGAL_10B028026</name>
</gene>
<dbReference type="SMART" id="SM00032">
    <property type="entry name" value="CCP"/>
    <property type="match status" value="2"/>
</dbReference>
<dbReference type="GO" id="GO:0016020">
    <property type="term" value="C:membrane"/>
    <property type="evidence" value="ECO:0007669"/>
    <property type="project" value="InterPro"/>
</dbReference>
<keyword evidence="4" id="KW-1133">Transmembrane helix</keyword>
<dbReference type="Proteomes" id="UP000596742">
    <property type="component" value="Unassembled WGS sequence"/>
</dbReference>
<organism evidence="8 9">
    <name type="scientific">Mytilus galloprovincialis</name>
    <name type="common">Mediterranean mussel</name>
    <dbReference type="NCBI Taxonomy" id="29158"/>
    <lineage>
        <taxon>Eukaryota</taxon>
        <taxon>Metazoa</taxon>
        <taxon>Spiralia</taxon>
        <taxon>Lophotrochozoa</taxon>
        <taxon>Mollusca</taxon>
        <taxon>Bivalvia</taxon>
        <taxon>Autobranchia</taxon>
        <taxon>Pteriomorphia</taxon>
        <taxon>Mytilida</taxon>
        <taxon>Mytiloidea</taxon>
        <taxon>Mytilidae</taxon>
        <taxon>Mytilinae</taxon>
        <taxon>Mytilus</taxon>
    </lineage>
</organism>
<feature type="region of interest" description="Disordered" evidence="3">
    <location>
        <begin position="444"/>
        <end position="496"/>
    </location>
</feature>
<keyword evidence="1" id="KW-1015">Disulfide bond</keyword>
<evidence type="ECO:0000256" key="5">
    <source>
        <dbReference type="SAM" id="SignalP"/>
    </source>
</evidence>
<dbReference type="PANTHER" id="PTHR23282:SF101">
    <property type="entry name" value="MAM DOMAIN-CONTAINING PROTEIN"/>
    <property type="match status" value="1"/>
</dbReference>
<evidence type="ECO:0000259" key="6">
    <source>
        <dbReference type="PROSITE" id="PS50060"/>
    </source>
</evidence>
<accession>A0A8B6BZX5</accession>
<reference evidence="8" key="1">
    <citation type="submission" date="2018-11" db="EMBL/GenBank/DDBJ databases">
        <authorList>
            <person name="Alioto T."/>
            <person name="Alioto T."/>
        </authorList>
    </citation>
    <scope>NUCLEOTIDE SEQUENCE</scope>
</reference>
<evidence type="ECO:0000256" key="2">
    <source>
        <dbReference type="PROSITE-ProRule" id="PRU00302"/>
    </source>
</evidence>
<dbReference type="InterPro" id="IPR000436">
    <property type="entry name" value="Sushi_SCR_CCP_dom"/>
</dbReference>
<dbReference type="CDD" id="cd06263">
    <property type="entry name" value="MAM"/>
    <property type="match status" value="1"/>
</dbReference>
<dbReference type="PROSITE" id="PS50060">
    <property type="entry name" value="MAM_2"/>
    <property type="match status" value="1"/>
</dbReference>
<feature type="compositionally biased region" description="Basic residues" evidence="3">
    <location>
        <begin position="521"/>
        <end position="531"/>
    </location>
</feature>
<dbReference type="Pfam" id="PF00629">
    <property type="entry name" value="MAM"/>
    <property type="match status" value="1"/>
</dbReference>
<evidence type="ECO:0000259" key="7">
    <source>
        <dbReference type="PROSITE" id="PS50923"/>
    </source>
</evidence>
<evidence type="ECO:0000256" key="1">
    <source>
        <dbReference type="ARBA" id="ARBA00023157"/>
    </source>
</evidence>
<feature type="domain" description="Sushi" evidence="7">
    <location>
        <begin position="23"/>
        <end position="77"/>
    </location>
</feature>
<dbReference type="InterPro" id="IPR013320">
    <property type="entry name" value="ConA-like_dom_sf"/>
</dbReference>
<dbReference type="EMBL" id="UYJE01000932">
    <property type="protein sequence ID" value="VDH97711.1"/>
    <property type="molecule type" value="Genomic_DNA"/>
</dbReference>
<protein>
    <submittedName>
        <fullName evidence="8">Uncharacterized protein</fullName>
    </submittedName>
</protein>
<comment type="caution">
    <text evidence="8">The sequence shown here is derived from an EMBL/GenBank/DDBJ whole genome shotgun (WGS) entry which is preliminary data.</text>
</comment>
<dbReference type="OrthoDB" id="6162141at2759"/>
<dbReference type="CDD" id="cd00033">
    <property type="entry name" value="CCP"/>
    <property type="match status" value="2"/>
</dbReference>
<dbReference type="PROSITE" id="PS50923">
    <property type="entry name" value="SUSHI"/>
    <property type="match status" value="2"/>
</dbReference>